<dbReference type="InterPro" id="IPR025166">
    <property type="entry name" value="Integrase_DNA_bind_dom"/>
</dbReference>
<evidence type="ECO:0000259" key="5">
    <source>
        <dbReference type="Pfam" id="PF13356"/>
    </source>
</evidence>
<name>A0A918P6Z7_9NEIS</name>
<gene>
    <name evidence="7" type="ORF">GCM10011289_34550</name>
</gene>
<dbReference type="InterPro" id="IPR050808">
    <property type="entry name" value="Phage_Integrase"/>
</dbReference>
<dbReference type="InterPro" id="IPR053876">
    <property type="entry name" value="Phage_int_M"/>
</dbReference>
<evidence type="ECO:0000256" key="3">
    <source>
        <dbReference type="ARBA" id="ARBA00023125"/>
    </source>
</evidence>
<dbReference type="Gene3D" id="1.10.150.130">
    <property type="match status" value="1"/>
</dbReference>
<dbReference type="EMBL" id="BMYX01000026">
    <property type="protein sequence ID" value="GGY28388.1"/>
    <property type="molecule type" value="Genomic_DNA"/>
</dbReference>
<comment type="caution">
    <text evidence="7">The sequence shown here is derived from an EMBL/GenBank/DDBJ whole genome shotgun (WGS) entry which is preliminary data.</text>
</comment>
<evidence type="ECO:0000259" key="6">
    <source>
        <dbReference type="Pfam" id="PF22022"/>
    </source>
</evidence>
<keyword evidence="2" id="KW-0229">DNA integration</keyword>
<dbReference type="InterPro" id="IPR010998">
    <property type="entry name" value="Integrase_recombinase_N"/>
</dbReference>
<keyword evidence="3" id="KW-0238">DNA-binding</keyword>
<dbReference type="PANTHER" id="PTHR30629">
    <property type="entry name" value="PROPHAGE INTEGRASE"/>
    <property type="match status" value="1"/>
</dbReference>
<evidence type="ECO:0000256" key="4">
    <source>
        <dbReference type="SAM" id="MobiDB-lite"/>
    </source>
</evidence>
<accession>A0A918P6Z7</accession>
<reference evidence="7" key="2">
    <citation type="submission" date="2020-09" db="EMBL/GenBank/DDBJ databases">
        <authorList>
            <person name="Sun Q."/>
            <person name="Kim S."/>
        </authorList>
    </citation>
    <scope>NUCLEOTIDE SEQUENCE</scope>
    <source>
        <strain evidence="7">KCTC 32182</strain>
    </source>
</reference>
<protein>
    <recommendedName>
        <fullName evidence="9">Integrase DNA-binding domain-containing protein</fullName>
    </recommendedName>
</protein>
<evidence type="ECO:0000313" key="7">
    <source>
        <dbReference type="EMBL" id="GGY28388.1"/>
    </source>
</evidence>
<dbReference type="AlphaFoldDB" id="A0A918P6Z7"/>
<dbReference type="PANTHER" id="PTHR30629:SF2">
    <property type="entry name" value="PROPHAGE INTEGRASE INTS-RELATED"/>
    <property type="match status" value="1"/>
</dbReference>
<dbReference type="Proteomes" id="UP000645257">
    <property type="component" value="Unassembled WGS sequence"/>
</dbReference>
<evidence type="ECO:0000313" key="8">
    <source>
        <dbReference type="Proteomes" id="UP000645257"/>
    </source>
</evidence>
<evidence type="ECO:0008006" key="9">
    <source>
        <dbReference type="Google" id="ProtNLM"/>
    </source>
</evidence>
<feature type="compositionally biased region" description="Basic and acidic residues" evidence="4">
    <location>
        <begin position="27"/>
        <end position="37"/>
    </location>
</feature>
<feature type="region of interest" description="Disordered" evidence="4">
    <location>
        <begin position="27"/>
        <end position="55"/>
    </location>
</feature>
<organism evidence="7 8">
    <name type="scientific">Paludibacterium paludis</name>
    <dbReference type="NCBI Taxonomy" id="1225769"/>
    <lineage>
        <taxon>Bacteria</taxon>
        <taxon>Pseudomonadati</taxon>
        <taxon>Pseudomonadota</taxon>
        <taxon>Betaproteobacteria</taxon>
        <taxon>Neisseriales</taxon>
        <taxon>Chromobacteriaceae</taxon>
        <taxon>Paludibacterium</taxon>
    </lineage>
</organism>
<comment type="similarity">
    <text evidence="1">Belongs to the 'phage' integrase family.</text>
</comment>
<sequence>MKYRFAGKEKLLAIGVYPEVPLKEARQKREDAHRQLSEDIDPGVHRKTQKTAKALQTENRVEAVAREWFAKQQPTWAEGHASKVIRRFELDVFPWLGSRPIAEIEAPELLAA</sequence>
<dbReference type="Pfam" id="PF13356">
    <property type="entry name" value="Arm-DNA-bind_3"/>
    <property type="match status" value="1"/>
</dbReference>
<evidence type="ECO:0000256" key="2">
    <source>
        <dbReference type="ARBA" id="ARBA00022908"/>
    </source>
</evidence>
<dbReference type="GO" id="GO:0003677">
    <property type="term" value="F:DNA binding"/>
    <property type="evidence" value="ECO:0007669"/>
    <property type="project" value="UniProtKB-KW"/>
</dbReference>
<reference evidence="7" key="1">
    <citation type="journal article" date="2014" name="Int. J. Syst. Evol. Microbiol.">
        <title>Complete genome sequence of Corynebacterium casei LMG S-19264T (=DSM 44701T), isolated from a smear-ripened cheese.</title>
        <authorList>
            <consortium name="US DOE Joint Genome Institute (JGI-PGF)"/>
            <person name="Walter F."/>
            <person name="Albersmeier A."/>
            <person name="Kalinowski J."/>
            <person name="Ruckert C."/>
        </authorList>
    </citation>
    <scope>NUCLEOTIDE SEQUENCE</scope>
    <source>
        <strain evidence="7">KCTC 32182</strain>
    </source>
</reference>
<evidence type="ECO:0000256" key="1">
    <source>
        <dbReference type="ARBA" id="ARBA00008857"/>
    </source>
</evidence>
<feature type="domain" description="Integrase DNA-binding" evidence="5">
    <location>
        <begin position="1"/>
        <end position="49"/>
    </location>
</feature>
<dbReference type="InterPro" id="IPR038488">
    <property type="entry name" value="Integrase_DNA-bd_sf"/>
</dbReference>
<feature type="domain" description="Phage integrase central" evidence="6">
    <location>
        <begin position="62"/>
        <end position="111"/>
    </location>
</feature>
<dbReference type="GO" id="GO:0015074">
    <property type="term" value="P:DNA integration"/>
    <property type="evidence" value="ECO:0007669"/>
    <property type="project" value="UniProtKB-KW"/>
</dbReference>
<proteinExistence type="inferred from homology"/>
<dbReference type="Gene3D" id="3.30.160.390">
    <property type="entry name" value="Integrase, DNA-binding domain"/>
    <property type="match status" value="1"/>
</dbReference>
<keyword evidence="8" id="KW-1185">Reference proteome</keyword>
<dbReference type="Pfam" id="PF22022">
    <property type="entry name" value="Phage_int_M"/>
    <property type="match status" value="1"/>
</dbReference>